<keyword evidence="2 5" id="KW-0540">Nuclease</keyword>
<dbReference type="Pfam" id="PF02601">
    <property type="entry name" value="Exonuc_VII_L"/>
    <property type="match status" value="1"/>
</dbReference>
<dbReference type="CDD" id="cd04489">
    <property type="entry name" value="ExoVII_LU_OBF"/>
    <property type="match status" value="1"/>
</dbReference>
<dbReference type="GO" id="GO:0005737">
    <property type="term" value="C:cytoplasm"/>
    <property type="evidence" value="ECO:0007669"/>
    <property type="project" value="UniProtKB-SubCell"/>
</dbReference>
<protein>
    <recommendedName>
        <fullName evidence="5">Exodeoxyribonuclease 7 large subunit</fullName>
        <ecNumber evidence="5">3.1.11.6</ecNumber>
    </recommendedName>
    <alternativeName>
        <fullName evidence="5">Exodeoxyribonuclease VII large subunit</fullName>
        <shortName evidence="5">Exonuclease VII large subunit</shortName>
    </alternativeName>
</protein>
<dbReference type="PANTHER" id="PTHR30008:SF0">
    <property type="entry name" value="EXODEOXYRIBONUCLEASE 7 LARGE SUBUNIT"/>
    <property type="match status" value="1"/>
</dbReference>
<evidence type="ECO:0000313" key="10">
    <source>
        <dbReference type="EMBL" id="GAV22362.1"/>
    </source>
</evidence>
<evidence type="ECO:0000256" key="7">
    <source>
        <dbReference type="SAM" id="Coils"/>
    </source>
</evidence>
<dbReference type="NCBIfam" id="TIGR00237">
    <property type="entry name" value="xseA"/>
    <property type="match status" value="1"/>
</dbReference>
<comment type="subcellular location">
    <subcellularLocation>
        <location evidence="5 6">Cytoplasm</location>
    </subcellularLocation>
</comment>
<feature type="domain" description="OB-fold nucleic acid binding" evidence="9">
    <location>
        <begin position="7"/>
        <end position="100"/>
    </location>
</feature>
<dbReference type="Proteomes" id="UP000187485">
    <property type="component" value="Unassembled WGS sequence"/>
</dbReference>
<dbReference type="EMBL" id="BDJK01000011">
    <property type="protein sequence ID" value="GAV22362.1"/>
    <property type="molecule type" value="Genomic_DNA"/>
</dbReference>
<evidence type="ECO:0000256" key="2">
    <source>
        <dbReference type="ARBA" id="ARBA00022722"/>
    </source>
</evidence>
<dbReference type="GO" id="GO:0003676">
    <property type="term" value="F:nucleic acid binding"/>
    <property type="evidence" value="ECO:0007669"/>
    <property type="project" value="InterPro"/>
</dbReference>
<accession>A0A1L8CTY3</accession>
<keyword evidence="4 5" id="KW-0269">Exonuclease</keyword>
<evidence type="ECO:0000259" key="8">
    <source>
        <dbReference type="Pfam" id="PF02601"/>
    </source>
</evidence>
<dbReference type="OrthoDB" id="9802795at2"/>
<dbReference type="GO" id="GO:0008855">
    <property type="term" value="F:exodeoxyribonuclease VII activity"/>
    <property type="evidence" value="ECO:0007669"/>
    <property type="project" value="UniProtKB-UniRule"/>
</dbReference>
<comment type="caution">
    <text evidence="10">The sequence shown here is derived from an EMBL/GenBank/DDBJ whole genome shotgun (WGS) entry which is preliminary data.</text>
</comment>
<keyword evidence="11" id="KW-1185">Reference proteome</keyword>
<evidence type="ECO:0000256" key="5">
    <source>
        <dbReference type="HAMAP-Rule" id="MF_00378"/>
    </source>
</evidence>
<dbReference type="GO" id="GO:0006308">
    <property type="term" value="P:DNA catabolic process"/>
    <property type="evidence" value="ECO:0007669"/>
    <property type="project" value="UniProtKB-UniRule"/>
</dbReference>
<evidence type="ECO:0000256" key="1">
    <source>
        <dbReference type="ARBA" id="ARBA00022490"/>
    </source>
</evidence>
<comment type="similarity">
    <text evidence="5 6">Belongs to the XseA family.</text>
</comment>
<comment type="subunit">
    <text evidence="5">Heterooligomer composed of large and small subunits.</text>
</comment>
<dbReference type="EC" id="3.1.11.6" evidence="5"/>
<reference evidence="11" key="1">
    <citation type="submission" date="2016-12" db="EMBL/GenBank/DDBJ databases">
        <title>Draft Genome Sequences od Carboxydothermus pertinax and islandicus, Hydrogenogenic Carboxydotrophic Bacteria.</title>
        <authorList>
            <person name="Fukuyama Y."/>
            <person name="Ohmae K."/>
            <person name="Yoneda Y."/>
            <person name="Yoshida T."/>
            <person name="Sako Y."/>
        </authorList>
    </citation>
    <scope>NUCLEOTIDE SEQUENCE [LARGE SCALE GENOMIC DNA]</scope>
    <source>
        <strain evidence="11">Ug1</strain>
    </source>
</reference>
<comment type="catalytic activity">
    <reaction evidence="5 6">
        <text>Exonucleolytic cleavage in either 5'- to 3'- or 3'- to 5'-direction to yield nucleoside 5'-phosphates.</text>
        <dbReference type="EC" id="3.1.11.6"/>
    </reaction>
</comment>
<evidence type="ECO:0000313" key="11">
    <source>
        <dbReference type="Proteomes" id="UP000187485"/>
    </source>
</evidence>
<dbReference type="GO" id="GO:0009318">
    <property type="term" value="C:exodeoxyribonuclease VII complex"/>
    <property type="evidence" value="ECO:0007669"/>
    <property type="project" value="UniProtKB-UniRule"/>
</dbReference>
<dbReference type="Pfam" id="PF13742">
    <property type="entry name" value="tRNA_anti_2"/>
    <property type="match status" value="1"/>
</dbReference>
<dbReference type="HAMAP" id="MF_00378">
    <property type="entry name" value="Exonuc_7_L"/>
    <property type="match status" value="1"/>
</dbReference>
<feature type="domain" description="Exonuclease VII large subunit C-terminal" evidence="8">
    <location>
        <begin position="123"/>
        <end position="455"/>
    </location>
</feature>
<dbReference type="InterPro" id="IPR025824">
    <property type="entry name" value="OB-fold_nuc-bd_dom"/>
</dbReference>
<name>A0A1L8CTY3_9THEO</name>
<dbReference type="RefSeq" id="WP_075858843.1">
    <property type="nucleotide sequence ID" value="NZ_BDJK01000011.1"/>
</dbReference>
<dbReference type="STRING" id="870242.cpu_08720"/>
<sequence>MGLFIVSVSILTDYIAEKFEKDEFLNQVAVEGELSNCKFSQGHLYFTLKDEKAELKGVMYKGRASALPFVPQDGQKVVVFGRVAVFKRRGLYQLYAEHIEPLGLGALYLKFEQTKEKLKEKGYFDEGRKKSLPRYPEKIGIITSKTGAAIRDILTTIKKRWPKATLYLVPVTVQGEEAPGQIIKAINLLNRLNLCEIIILARGGGSFEELSAFNEETVADAIYASNIPIVTGIGHETDFSIADMVADRRAPTPTGAAVEATPNLLEIWGTLEKHRINMLKALSNYLKQEQKNLEHNEKRLMRAFEKLITDKSREVAESFTRLLKSFQTFFWQEKNRLSFLREKLFLLSPKIRYRQQQEKLCELKGRLILKSQEILKSSQKDLEQYNLRLKAALKNAASHYNLVISSYEEKLKLLNPLNVLNRGYAAIFTLDGKVITSIKGLPELFKVKFSDGEALAKTLDKNIIKGDENDDL</sequence>
<comment type="function">
    <text evidence="5">Bidirectionally degrades single-stranded DNA into large acid-insoluble oligonucleotides, which are then degraded further into small acid-soluble oligonucleotides.</text>
</comment>
<keyword evidence="3 5" id="KW-0378">Hydrolase</keyword>
<dbReference type="InterPro" id="IPR003753">
    <property type="entry name" value="Exonuc_VII_L"/>
</dbReference>
<organism evidence="10 11">
    <name type="scientific">Carboxydothermus pertinax</name>
    <dbReference type="NCBI Taxonomy" id="870242"/>
    <lineage>
        <taxon>Bacteria</taxon>
        <taxon>Bacillati</taxon>
        <taxon>Bacillota</taxon>
        <taxon>Clostridia</taxon>
        <taxon>Thermoanaerobacterales</taxon>
        <taxon>Thermoanaerobacteraceae</taxon>
        <taxon>Carboxydothermus</taxon>
    </lineage>
</organism>
<dbReference type="PANTHER" id="PTHR30008">
    <property type="entry name" value="EXODEOXYRIBONUCLEASE 7 LARGE SUBUNIT"/>
    <property type="match status" value="1"/>
</dbReference>
<evidence type="ECO:0000259" key="9">
    <source>
        <dbReference type="Pfam" id="PF13742"/>
    </source>
</evidence>
<keyword evidence="7" id="KW-0175">Coiled coil</keyword>
<gene>
    <name evidence="5" type="primary">xseA</name>
    <name evidence="10" type="ORF">cpu_08720</name>
</gene>
<evidence type="ECO:0000256" key="4">
    <source>
        <dbReference type="ARBA" id="ARBA00022839"/>
    </source>
</evidence>
<proteinExistence type="inferred from homology"/>
<keyword evidence="1 5" id="KW-0963">Cytoplasm</keyword>
<feature type="coiled-coil region" evidence="7">
    <location>
        <begin position="279"/>
        <end position="306"/>
    </location>
</feature>
<dbReference type="AlphaFoldDB" id="A0A1L8CTY3"/>
<evidence type="ECO:0000256" key="6">
    <source>
        <dbReference type="RuleBase" id="RU004355"/>
    </source>
</evidence>
<dbReference type="InterPro" id="IPR020579">
    <property type="entry name" value="Exonuc_VII_lsu_C"/>
</dbReference>
<evidence type="ECO:0000256" key="3">
    <source>
        <dbReference type="ARBA" id="ARBA00022801"/>
    </source>
</evidence>